<feature type="region of interest" description="Disordered" evidence="1">
    <location>
        <begin position="152"/>
        <end position="172"/>
    </location>
</feature>
<keyword evidence="3" id="KW-1185">Reference proteome</keyword>
<organism evidence="2 3">
    <name type="scientific">Phytophthora pseudosyringae</name>
    <dbReference type="NCBI Taxonomy" id="221518"/>
    <lineage>
        <taxon>Eukaryota</taxon>
        <taxon>Sar</taxon>
        <taxon>Stramenopiles</taxon>
        <taxon>Oomycota</taxon>
        <taxon>Peronosporomycetes</taxon>
        <taxon>Peronosporales</taxon>
        <taxon>Peronosporaceae</taxon>
        <taxon>Phytophthora</taxon>
    </lineage>
</organism>
<evidence type="ECO:0000313" key="2">
    <source>
        <dbReference type="EMBL" id="KAG7379401.1"/>
    </source>
</evidence>
<dbReference type="Proteomes" id="UP000694044">
    <property type="component" value="Unassembled WGS sequence"/>
</dbReference>
<comment type="caution">
    <text evidence="2">The sequence shown here is derived from an EMBL/GenBank/DDBJ whole genome shotgun (WGS) entry which is preliminary data.</text>
</comment>
<sequence>MSVNAQSRSHRKLPGLSNLGSTHFPICTNGVIVHPQLFRARLRAQIHAHMSAPKAPDQSSSASSQGLSRQLPSVSIAPATSTMGSLPSRVSTTPWAHKQRRFIISVHAGDDHMPDRSAHRTRSCGTRPCATSVNVVTNQSTNIRSSAAERVNSSVSDRCGSSGVPGTGPQWLGTRNTGGELYNGGWGLVGRNFGAGLQSQASCLPVSQRGLPVPDLVDPLVRIQCDREMLPLLRCFGVEGFFAQVLGSLQLLRVLLDRVQALQAGLSDPVLVVTNVQLSSKVGELVSTMLKQKEHLQGQISELEQ</sequence>
<evidence type="ECO:0000313" key="3">
    <source>
        <dbReference type="Proteomes" id="UP000694044"/>
    </source>
</evidence>
<gene>
    <name evidence="2" type="ORF">PHYPSEUDO_008663</name>
</gene>
<feature type="compositionally biased region" description="Low complexity" evidence="1">
    <location>
        <begin position="51"/>
        <end position="65"/>
    </location>
</feature>
<feature type="region of interest" description="Disordered" evidence="1">
    <location>
        <begin position="49"/>
        <end position="71"/>
    </location>
</feature>
<protein>
    <submittedName>
        <fullName evidence="2">Uncharacterized protein</fullName>
    </submittedName>
</protein>
<proteinExistence type="predicted"/>
<name>A0A8T1VE94_9STRA</name>
<dbReference type="EMBL" id="JAGDFM010000351">
    <property type="protein sequence ID" value="KAG7379401.1"/>
    <property type="molecule type" value="Genomic_DNA"/>
</dbReference>
<dbReference type="AlphaFoldDB" id="A0A8T1VE94"/>
<accession>A0A8T1VE94</accession>
<evidence type="ECO:0000256" key="1">
    <source>
        <dbReference type="SAM" id="MobiDB-lite"/>
    </source>
</evidence>
<reference evidence="2" key="1">
    <citation type="submission" date="2021-02" db="EMBL/GenBank/DDBJ databases">
        <authorList>
            <person name="Palmer J.M."/>
        </authorList>
    </citation>
    <scope>NUCLEOTIDE SEQUENCE</scope>
    <source>
        <strain evidence="2">SCRP734</strain>
    </source>
</reference>